<protein>
    <submittedName>
        <fullName evidence="2">DinB family protein</fullName>
    </submittedName>
</protein>
<feature type="domain" description="DinB-like" evidence="1">
    <location>
        <begin position="13"/>
        <end position="151"/>
    </location>
</feature>
<dbReference type="Proteomes" id="UP000593892">
    <property type="component" value="Chromosome"/>
</dbReference>
<dbReference type="InterPro" id="IPR034660">
    <property type="entry name" value="DinB/YfiT-like"/>
</dbReference>
<dbReference type="AlphaFoldDB" id="A0A7S7NXC5"/>
<dbReference type="RefSeq" id="WP_194453169.1">
    <property type="nucleotide sequence ID" value="NZ_CP063849.1"/>
</dbReference>
<dbReference type="SUPFAM" id="SSF109854">
    <property type="entry name" value="DinB/YfiT-like putative metalloenzymes"/>
    <property type="match status" value="1"/>
</dbReference>
<keyword evidence="3" id="KW-1185">Reference proteome</keyword>
<evidence type="ECO:0000313" key="3">
    <source>
        <dbReference type="Proteomes" id="UP000593892"/>
    </source>
</evidence>
<dbReference type="EMBL" id="CP063849">
    <property type="protein sequence ID" value="QOY91515.1"/>
    <property type="molecule type" value="Genomic_DNA"/>
</dbReference>
<proteinExistence type="predicted"/>
<dbReference type="InterPro" id="IPR024775">
    <property type="entry name" value="DinB-like"/>
</dbReference>
<gene>
    <name evidence="2" type="ORF">IRI77_16675</name>
</gene>
<sequence>MSADFLDECLAVLSRTPKTLDALLRGLPVAWTEATEGAGTWSPYIVMGHLIHCEKTDWMPRAMMILEHGPARPFEPLDREAQLKAPQGRPLDDLLDEFGELRLGNVDRLRALALQPAQLALVGTHPAFGPVTLRQLLATWTAHDMAHLLQVSRVMARRLKSDVGPWAEYLSVMK</sequence>
<accession>A0A7S7NXC5</accession>
<name>A0A7S7NXC5_PALFE</name>
<dbReference type="Gene3D" id="1.20.120.450">
    <property type="entry name" value="dinb family like domain"/>
    <property type="match status" value="1"/>
</dbReference>
<dbReference type="KEGG" id="pfer:IRI77_16675"/>
<reference evidence="2 3" key="1">
    <citation type="submission" date="2020-10" db="EMBL/GenBank/DDBJ databases">
        <title>Complete genome sequence of Paludibaculum fermentans P105T, a facultatively anaerobic acidobacterium capable of dissimilatory Fe(III) reduction.</title>
        <authorList>
            <person name="Dedysh S.N."/>
            <person name="Beletsky A.V."/>
            <person name="Kulichevskaya I.S."/>
            <person name="Mardanov A.V."/>
            <person name="Ravin N.V."/>
        </authorList>
    </citation>
    <scope>NUCLEOTIDE SEQUENCE [LARGE SCALE GENOMIC DNA]</scope>
    <source>
        <strain evidence="2 3">P105</strain>
    </source>
</reference>
<organism evidence="2 3">
    <name type="scientific">Paludibaculum fermentans</name>
    <dbReference type="NCBI Taxonomy" id="1473598"/>
    <lineage>
        <taxon>Bacteria</taxon>
        <taxon>Pseudomonadati</taxon>
        <taxon>Acidobacteriota</taxon>
        <taxon>Terriglobia</taxon>
        <taxon>Bryobacterales</taxon>
        <taxon>Bryobacteraceae</taxon>
        <taxon>Paludibaculum</taxon>
    </lineage>
</organism>
<dbReference type="Pfam" id="PF12867">
    <property type="entry name" value="DinB_2"/>
    <property type="match status" value="1"/>
</dbReference>
<evidence type="ECO:0000259" key="1">
    <source>
        <dbReference type="Pfam" id="PF12867"/>
    </source>
</evidence>
<evidence type="ECO:0000313" key="2">
    <source>
        <dbReference type="EMBL" id="QOY91515.1"/>
    </source>
</evidence>